<dbReference type="InterPro" id="IPR051518">
    <property type="entry name" value="Sucrose_Phosphatase"/>
</dbReference>
<keyword evidence="4" id="KW-1185">Reference proteome</keyword>
<dbReference type="InterPro" id="IPR006379">
    <property type="entry name" value="HAD-SF_hydro_IIB"/>
</dbReference>
<dbReference type="InterPro" id="IPR036412">
    <property type="entry name" value="HAD-like_sf"/>
</dbReference>
<dbReference type="PANTHER" id="PTHR46521:SF4">
    <property type="entry name" value="SUCROSE-PHOSPHATASE 2-RELATED"/>
    <property type="match status" value="1"/>
</dbReference>
<name>A0ABM5WZG5_9BACL</name>
<evidence type="ECO:0000313" key="4">
    <source>
        <dbReference type="Proteomes" id="UP000065533"/>
    </source>
</evidence>
<dbReference type="Gene3D" id="3.90.1070.10">
    <property type="match status" value="1"/>
</dbReference>
<keyword evidence="1 3" id="KW-0378">Hydrolase</keyword>
<dbReference type="NCBIfam" id="TIGR01484">
    <property type="entry name" value="HAD-SF-IIB"/>
    <property type="match status" value="1"/>
</dbReference>
<gene>
    <name evidence="3" type="ORF">AUO94_14525</name>
</gene>
<dbReference type="SFLD" id="SFLDS00003">
    <property type="entry name" value="Haloacid_Dehalogenase"/>
    <property type="match status" value="1"/>
</dbReference>
<dbReference type="NCBIfam" id="TIGR01482">
    <property type="entry name" value="SPP-subfamily"/>
    <property type="match status" value="1"/>
</dbReference>
<protein>
    <submittedName>
        <fullName evidence="3">Hydrolase</fullName>
    </submittedName>
</protein>
<dbReference type="InterPro" id="IPR006380">
    <property type="entry name" value="SPP-like_dom"/>
</dbReference>
<accession>A0ABM5WZG5</accession>
<evidence type="ECO:0000256" key="1">
    <source>
        <dbReference type="ARBA" id="ARBA00022801"/>
    </source>
</evidence>
<dbReference type="SFLD" id="SFLDG01141">
    <property type="entry name" value="C2.B.1:_Sucrose_Phosphatase_Li"/>
    <property type="match status" value="1"/>
</dbReference>
<dbReference type="PANTHER" id="PTHR46521">
    <property type="entry name" value="SUCROSE-PHOSPHATASE 2-RELATED"/>
    <property type="match status" value="1"/>
</dbReference>
<dbReference type="RefSeq" id="WP_058386396.1">
    <property type="nucleotide sequence ID" value="NZ_CP013661.2"/>
</dbReference>
<dbReference type="InterPro" id="IPR023214">
    <property type="entry name" value="HAD_sf"/>
</dbReference>
<dbReference type="GO" id="GO:0016787">
    <property type="term" value="F:hydrolase activity"/>
    <property type="evidence" value="ECO:0007669"/>
    <property type="project" value="UniProtKB-KW"/>
</dbReference>
<evidence type="ECO:0000259" key="2">
    <source>
        <dbReference type="Pfam" id="PF05116"/>
    </source>
</evidence>
<feature type="domain" description="Sucrose phosphatase-like" evidence="2">
    <location>
        <begin position="6"/>
        <end position="236"/>
    </location>
</feature>
<dbReference type="EMBL" id="CP013661">
    <property type="protein sequence ID" value="ALS79753.1"/>
    <property type="molecule type" value="Genomic_DNA"/>
</dbReference>
<dbReference type="SFLD" id="SFLDG01140">
    <property type="entry name" value="C2.B:_Phosphomannomutase_and_P"/>
    <property type="match status" value="1"/>
</dbReference>
<dbReference type="Gene3D" id="3.40.50.1000">
    <property type="entry name" value="HAD superfamily/HAD-like"/>
    <property type="match status" value="1"/>
</dbReference>
<dbReference type="Pfam" id="PF05116">
    <property type="entry name" value="S6PP"/>
    <property type="match status" value="1"/>
</dbReference>
<reference evidence="3" key="1">
    <citation type="submission" date="2016-01" db="EMBL/GenBank/DDBJ databases">
        <title>Complete genome of Planococcus kocurri type strain.</title>
        <authorList>
            <person name="See-Too W.S."/>
        </authorList>
    </citation>
    <scope>NUCLEOTIDE SEQUENCE [LARGE SCALE GENOMIC DNA]</scope>
    <source>
        <strain evidence="3">ATCC 43650</strain>
    </source>
</reference>
<sequence>MNRATHLLATDLDGTLVGDRNSLKKLLDFYNAQTYTVSLIYITGRHYQSALSLMTEQNLPVPHVLITDVGTGIYIGDSLKPDLEWSAFLEKSWMPQQIDAIARVIPGLVSQNLPITTRCSYFASDLAIVEAFRSQLNKAGIPHKLIYSGGRDVDILPSGSGKGQALQYILDKYKLNTAKLLVAGDSGNDVEMLTLGFPSVIVGNAQPELLKQTEHPSIYRAKQEFAGGIHEAWRYFYTD</sequence>
<proteinExistence type="predicted"/>
<dbReference type="SUPFAM" id="SSF56784">
    <property type="entry name" value="HAD-like"/>
    <property type="match status" value="1"/>
</dbReference>
<dbReference type="Proteomes" id="UP000065533">
    <property type="component" value="Chromosome"/>
</dbReference>
<organism evidence="3 4">
    <name type="scientific">Planococcus kocurii</name>
    <dbReference type="NCBI Taxonomy" id="1374"/>
    <lineage>
        <taxon>Bacteria</taxon>
        <taxon>Bacillati</taxon>
        <taxon>Bacillota</taxon>
        <taxon>Bacilli</taxon>
        <taxon>Bacillales</taxon>
        <taxon>Caryophanaceae</taxon>
        <taxon>Planococcus</taxon>
    </lineage>
</organism>
<evidence type="ECO:0000313" key="3">
    <source>
        <dbReference type="EMBL" id="ALS79753.1"/>
    </source>
</evidence>